<comment type="caution">
    <text evidence="1">The sequence shown here is derived from an EMBL/GenBank/DDBJ whole genome shotgun (WGS) entry which is preliminary data.</text>
</comment>
<protein>
    <submittedName>
        <fullName evidence="1">Uncharacterized protein</fullName>
    </submittedName>
</protein>
<name>A0A5C7HGY0_9ROSI</name>
<gene>
    <name evidence="1" type="ORF">EZV62_017580</name>
</gene>
<reference evidence="2" key="1">
    <citation type="journal article" date="2019" name="Gigascience">
        <title>De novo genome assembly of the endangered Acer yangbiense, a plant species with extremely small populations endemic to Yunnan Province, China.</title>
        <authorList>
            <person name="Yang J."/>
            <person name="Wariss H.M."/>
            <person name="Tao L."/>
            <person name="Zhang R."/>
            <person name="Yun Q."/>
            <person name="Hollingsworth P."/>
            <person name="Dao Z."/>
            <person name="Luo G."/>
            <person name="Guo H."/>
            <person name="Ma Y."/>
            <person name="Sun W."/>
        </authorList>
    </citation>
    <scope>NUCLEOTIDE SEQUENCE [LARGE SCALE GENOMIC DNA]</scope>
    <source>
        <strain evidence="2">cv. Malutang</strain>
    </source>
</reference>
<accession>A0A5C7HGY0</accession>
<evidence type="ECO:0000313" key="2">
    <source>
        <dbReference type="Proteomes" id="UP000323000"/>
    </source>
</evidence>
<dbReference type="PANTHER" id="PTHR31385">
    <property type="entry name" value="PUTATIVE (DUF220)-RELATED"/>
    <property type="match status" value="1"/>
</dbReference>
<keyword evidence="2" id="KW-1185">Reference proteome</keyword>
<proteinExistence type="predicted"/>
<dbReference type="EMBL" id="VAHF01000008">
    <property type="protein sequence ID" value="TXG56267.1"/>
    <property type="molecule type" value="Genomic_DNA"/>
</dbReference>
<dbReference type="PANTHER" id="PTHR31385:SF1">
    <property type="entry name" value="PUTATIVE (DUF220)-RELATED"/>
    <property type="match status" value="1"/>
</dbReference>
<organism evidence="1 2">
    <name type="scientific">Acer yangbiense</name>
    <dbReference type="NCBI Taxonomy" id="1000413"/>
    <lineage>
        <taxon>Eukaryota</taxon>
        <taxon>Viridiplantae</taxon>
        <taxon>Streptophyta</taxon>
        <taxon>Embryophyta</taxon>
        <taxon>Tracheophyta</taxon>
        <taxon>Spermatophyta</taxon>
        <taxon>Magnoliopsida</taxon>
        <taxon>eudicotyledons</taxon>
        <taxon>Gunneridae</taxon>
        <taxon>Pentapetalae</taxon>
        <taxon>rosids</taxon>
        <taxon>malvids</taxon>
        <taxon>Sapindales</taxon>
        <taxon>Sapindaceae</taxon>
        <taxon>Hippocastanoideae</taxon>
        <taxon>Acereae</taxon>
        <taxon>Acer</taxon>
    </lineage>
</organism>
<dbReference type="OrthoDB" id="530906at2759"/>
<dbReference type="Proteomes" id="UP000323000">
    <property type="component" value="Chromosome 8"/>
</dbReference>
<dbReference type="AlphaFoldDB" id="A0A5C7HGY0"/>
<sequence length="103" mass="12049">MLDYPLNIVTDPDNDRVFKNIKEVISRKVLVDEGPRQVVELDQAAIWKFLWWSGTISVHVLVDQKFRTEKITEMLINDLLAETARIRRGLDTAKSHELEERCQ</sequence>
<evidence type="ECO:0000313" key="1">
    <source>
        <dbReference type="EMBL" id="TXG56267.1"/>
    </source>
</evidence>